<sequence length="355" mass="40208">MKKICFLIGNIELVGGTERATSLVSTLLATNDCEVFILSLFGGNKASFPINKKINLDSLFQEKISMRKNFFSCVSRLRKYLSNNKIETLIVVDSISTFFSVPASIGMNINHICWEHFNINSNLGSSFRDLGRKLAIIFCDKIVTLTQTDKNNWQKKIKKRAYKVISIPNPNTFEVNDFFPSIESKTVLALGRLSKEKGFDLLIRAWSLIIDKKGWVLKIIGSGEELEALNQLILELSVKDSVIIIPATTELGKYYKEATFLCLPSRVEGFGMVILEAYTFGLPVIAFDIETGPKELISEHTGSLIEPYNIKLFSQEIYKYMDFSHYELMLKSKKCKSNAENFDGNQIVGSWMRII</sequence>
<accession>V5RD24</accession>
<dbReference type="EMBL" id="KC526910">
    <property type="protein sequence ID" value="AHB32615.1"/>
    <property type="molecule type" value="Genomic_DNA"/>
</dbReference>
<keyword evidence="1" id="KW-0328">Glycosyltransferase</keyword>
<dbReference type="PANTHER" id="PTHR12526:SF629">
    <property type="entry name" value="TEICHURONIC ACID BIOSYNTHESIS GLYCOSYLTRANSFERASE TUAH-RELATED"/>
    <property type="match status" value="1"/>
</dbReference>
<feature type="domain" description="Glycosyltransferase subfamily 4-like N-terminal" evidence="4">
    <location>
        <begin position="14"/>
        <end position="169"/>
    </location>
</feature>
<dbReference type="PANTHER" id="PTHR12526">
    <property type="entry name" value="GLYCOSYLTRANSFERASE"/>
    <property type="match status" value="1"/>
</dbReference>
<dbReference type="Gene3D" id="3.40.50.2000">
    <property type="entry name" value="Glycogen Phosphorylase B"/>
    <property type="match status" value="2"/>
</dbReference>
<name>V5RD24_ACIBA</name>
<dbReference type="AlphaFoldDB" id="V5RD24"/>
<gene>
    <name evidence="5" type="primary">gtr161</name>
</gene>
<evidence type="ECO:0000313" key="5">
    <source>
        <dbReference type="EMBL" id="AHB32615.1"/>
    </source>
</evidence>
<dbReference type="InterPro" id="IPR001296">
    <property type="entry name" value="Glyco_trans_1"/>
</dbReference>
<dbReference type="GO" id="GO:0016757">
    <property type="term" value="F:glycosyltransferase activity"/>
    <property type="evidence" value="ECO:0007669"/>
    <property type="project" value="UniProtKB-KW"/>
</dbReference>
<dbReference type="InterPro" id="IPR028098">
    <property type="entry name" value="Glyco_trans_4-like_N"/>
</dbReference>
<evidence type="ECO:0000259" key="3">
    <source>
        <dbReference type="Pfam" id="PF00534"/>
    </source>
</evidence>
<evidence type="ECO:0000256" key="2">
    <source>
        <dbReference type="ARBA" id="ARBA00022679"/>
    </source>
</evidence>
<reference evidence="5" key="1">
    <citation type="journal article" date="2013" name="PLoS ONE">
        <title>Diversity in the major polysaccharide antigen of Acinetobacter baumannii assessed by DNA sequencing, and development of a molecular serotyping scheme.</title>
        <authorList>
            <person name="Hu D."/>
            <person name="Liu B."/>
            <person name="Dijkshoorn L."/>
            <person name="Wang L."/>
            <person name="Reeves P.R."/>
        </authorList>
    </citation>
    <scope>NUCLEOTIDE SEQUENCE</scope>
    <source>
        <strain evidence="5">LUH5548</strain>
    </source>
</reference>
<keyword evidence="2" id="KW-0808">Transferase</keyword>
<dbReference type="Pfam" id="PF00534">
    <property type="entry name" value="Glycos_transf_1"/>
    <property type="match status" value="1"/>
</dbReference>
<organism evidence="5">
    <name type="scientific">Acinetobacter baumannii</name>
    <dbReference type="NCBI Taxonomy" id="470"/>
    <lineage>
        <taxon>Bacteria</taxon>
        <taxon>Pseudomonadati</taxon>
        <taxon>Pseudomonadota</taxon>
        <taxon>Gammaproteobacteria</taxon>
        <taxon>Moraxellales</taxon>
        <taxon>Moraxellaceae</taxon>
        <taxon>Acinetobacter</taxon>
        <taxon>Acinetobacter calcoaceticus/baumannii complex</taxon>
    </lineage>
</organism>
<protein>
    <submittedName>
        <fullName evidence="5">Gtr161</fullName>
    </submittedName>
</protein>
<reference evidence="5" key="2">
    <citation type="journal article" date="2016" name="Carbohydr. Res.">
        <title>Related structures of neutral capsular polysaccharides of Acinetobacter baumannii isolates that carry related capsule gene clusters KL43, KL47, and KL88.</title>
        <authorList>
            <person name="Shashkov A.S."/>
            <person name="Kenyon J.J."/>
            <person name="Arbatsky N.P."/>
            <person name="Shneider M.M."/>
            <person name="Popova A.V."/>
            <person name="Miroshnikov K.A."/>
            <person name="Hall R.M."/>
            <person name="Knirel Y.A."/>
        </authorList>
    </citation>
    <scope>NUCLEOTIDE SEQUENCE</scope>
    <source>
        <strain evidence="5">LUH5548</strain>
    </source>
</reference>
<evidence type="ECO:0000259" key="4">
    <source>
        <dbReference type="Pfam" id="PF13439"/>
    </source>
</evidence>
<dbReference type="Pfam" id="PF13439">
    <property type="entry name" value="Glyco_transf_4"/>
    <property type="match status" value="1"/>
</dbReference>
<dbReference type="SUPFAM" id="SSF53756">
    <property type="entry name" value="UDP-Glycosyltransferase/glycogen phosphorylase"/>
    <property type="match status" value="1"/>
</dbReference>
<dbReference type="CDD" id="cd03820">
    <property type="entry name" value="GT4_AmsD-like"/>
    <property type="match status" value="1"/>
</dbReference>
<feature type="domain" description="Glycosyl transferase family 1" evidence="3">
    <location>
        <begin position="183"/>
        <end position="338"/>
    </location>
</feature>
<dbReference type="GO" id="GO:1901135">
    <property type="term" value="P:carbohydrate derivative metabolic process"/>
    <property type="evidence" value="ECO:0007669"/>
    <property type="project" value="UniProtKB-ARBA"/>
</dbReference>
<evidence type="ECO:0000256" key="1">
    <source>
        <dbReference type="ARBA" id="ARBA00022676"/>
    </source>
</evidence>
<proteinExistence type="predicted"/>